<dbReference type="InterPro" id="IPR057721">
    <property type="entry name" value="BCD1_alpha/beta"/>
</dbReference>
<dbReference type="InterPro" id="IPR051639">
    <property type="entry name" value="BCD1"/>
</dbReference>
<dbReference type="GO" id="GO:0005634">
    <property type="term" value="C:nucleus"/>
    <property type="evidence" value="ECO:0007669"/>
    <property type="project" value="TreeGrafter"/>
</dbReference>
<dbReference type="GO" id="GO:0048254">
    <property type="term" value="P:snoRNA localization"/>
    <property type="evidence" value="ECO:0007669"/>
    <property type="project" value="TreeGrafter"/>
</dbReference>
<evidence type="ECO:0000256" key="5">
    <source>
        <dbReference type="ARBA" id="ARBA00049598"/>
    </source>
</evidence>
<evidence type="ECO:0000256" key="2">
    <source>
        <dbReference type="ARBA" id="ARBA00022723"/>
    </source>
</evidence>
<gene>
    <name evidence="10" type="ORF">BpHYR1_010940</name>
</gene>
<accession>A0A3M7P7N9</accession>
<dbReference type="AlphaFoldDB" id="A0A3M7P7N9"/>
<name>A0A3M7P7N9_BRAPC</name>
<proteinExistence type="inferred from homology"/>
<dbReference type="EMBL" id="REGN01012827">
    <property type="protein sequence ID" value="RMZ94757.1"/>
    <property type="molecule type" value="Genomic_DNA"/>
</dbReference>
<keyword evidence="1" id="KW-0597">Phosphoprotein</keyword>
<feature type="compositionally biased region" description="Basic and acidic residues" evidence="8">
    <location>
        <begin position="350"/>
        <end position="359"/>
    </location>
</feature>
<protein>
    <submittedName>
        <fullName evidence="10">Box C D snoRNA 1 isoform X2</fullName>
    </submittedName>
</protein>
<keyword evidence="2" id="KW-0479">Metal-binding</keyword>
<keyword evidence="11" id="KW-1185">Reference proteome</keyword>
<evidence type="ECO:0000256" key="6">
    <source>
        <dbReference type="ARBA" id="ARBA00049654"/>
    </source>
</evidence>
<dbReference type="Gene3D" id="3.30.60.190">
    <property type="match status" value="1"/>
</dbReference>
<evidence type="ECO:0000313" key="11">
    <source>
        <dbReference type="Proteomes" id="UP000276133"/>
    </source>
</evidence>
<dbReference type="GO" id="GO:0000492">
    <property type="term" value="P:box C/D snoRNP assembly"/>
    <property type="evidence" value="ECO:0007669"/>
    <property type="project" value="TreeGrafter"/>
</dbReference>
<dbReference type="InterPro" id="IPR007529">
    <property type="entry name" value="Znf_HIT"/>
</dbReference>
<evidence type="ECO:0000259" key="9">
    <source>
        <dbReference type="PROSITE" id="PS51083"/>
    </source>
</evidence>
<feature type="compositionally biased region" description="Low complexity" evidence="8">
    <location>
        <begin position="364"/>
        <end position="375"/>
    </location>
</feature>
<comment type="function">
    <text evidence="5">Required for box C/D snoRNAs accumulation involved in snoRNA processing, snoRNA transport to the nucleolus and ribosome biogenesis.</text>
</comment>
<evidence type="ECO:0000256" key="7">
    <source>
        <dbReference type="PROSITE-ProRule" id="PRU00453"/>
    </source>
</evidence>
<evidence type="ECO:0000313" key="10">
    <source>
        <dbReference type="EMBL" id="RMZ94757.1"/>
    </source>
</evidence>
<dbReference type="OrthoDB" id="272357at2759"/>
<keyword evidence="4" id="KW-0862">Zinc</keyword>
<reference evidence="10 11" key="1">
    <citation type="journal article" date="2018" name="Sci. Rep.">
        <title>Genomic signatures of local adaptation to the degree of environmental predictability in rotifers.</title>
        <authorList>
            <person name="Franch-Gras L."/>
            <person name="Hahn C."/>
            <person name="Garcia-Roger E.M."/>
            <person name="Carmona M.J."/>
            <person name="Serra M."/>
            <person name="Gomez A."/>
        </authorList>
    </citation>
    <scope>NUCLEOTIDE SEQUENCE [LARGE SCALE GENOMIC DNA]</scope>
    <source>
        <strain evidence="10">HYR1</strain>
    </source>
</reference>
<evidence type="ECO:0000256" key="3">
    <source>
        <dbReference type="ARBA" id="ARBA00022771"/>
    </source>
</evidence>
<evidence type="ECO:0000256" key="4">
    <source>
        <dbReference type="ARBA" id="ARBA00022833"/>
    </source>
</evidence>
<dbReference type="Proteomes" id="UP000276133">
    <property type="component" value="Unassembled WGS sequence"/>
</dbReference>
<comment type="caution">
    <text evidence="10">The sequence shown here is derived from an EMBL/GenBank/DDBJ whole genome shotgun (WGS) entry which is preliminary data.</text>
</comment>
<dbReference type="Pfam" id="PF25790">
    <property type="entry name" value="BCD1"/>
    <property type="match status" value="1"/>
</dbReference>
<dbReference type="CDD" id="cd23023">
    <property type="entry name" value="zf-HIT_BCD1"/>
    <property type="match status" value="1"/>
</dbReference>
<dbReference type="PANTHER" id="PTHR13483">
    <property type="entry name" value="BOX C_D SNORNA PROTEIN 1-RELATED"/>
    <property type="match status" value="1"/>
</dbReference>
<dbReference type="STRING" id="10195.A0A3M7P7N9"/>
<dbReference type="SUPFAM" id="SSF144232">
    <property type="entry name" value="HIT/MYND zinc finger-like"/>
    <property type="match status" value="1"/>
</dbReference>
<dbReference type="Pfam" id="PF04438">
    <property type="entry name" value="zf-HIT"/>
    <property type="match status" value="1"/>
</dbReference>
<dbReference type="GO" id="GO:0000463">
    <property type="term" value="P:maturation of LSU-rRNA from tricistronic rRNA transcript (SSU-rRNA, 5.8S rRNA, LSU-rRNA)"/>
    <property type="evidence" value="ECO:0007669"/>
    <property type="project" value="TreeGrafter"/>
</dbReference>
<feature type="domain" description="HIT-type" evidence="9">
    <location>
        <begin position="23"/>
        <end position="57"/>
    </location>
</feature>
<keyword evidence="3 7" id="KW-0863">Zinc-finger</keyword>
<dbReference type="GO" id="GO:0070761">
    <property type="term" value="C:pre-snoRNP complex"/>
    <property type="evidence" value="ECO:0007669"/>
    <property type="project" value="TreeGrafter"/>
</dbReference>
<evidence type="ECO:0000256" key="1">
    <source>
        <dbReference type="ARBA" id="ARBA00022553"/>
    </source>
</evidence>
<dbReference type="PROSITE" id="PS51083">
    <property type="entry name" value="ZF_HIT"/>
    <property type="match status" value="1"/>
</dbReference>
<feature type="compositionally biased region" description="Acidic residues" evidence="8">
    <location>
        <begin position="381"/>
        <end position="390"/>
    </location>
</feature>
<feature type="compositionally biased region" description="Acidic residues" evidence="8">
    <location>
        <begin position="330"/>
        <end position="349"/>
    </location>
</feature>
<evidence type="ECO:0000256" key="8">
    <source>
        <dbReference type="SAM" id="MobiDB-lite"/>
    </source>
</evidence>
<organism evidence="10 11">
    <name type="scientific">Brachionus plicatilis</name>
    <name type="common">Marine rotifer</name>
    <name type="synonym">Brachionus muelleri</name>
    <dbReference type="NCBI Taxonomy" id="10195"/>
    <lineage>
        <taxon>Eukaryota</taxon>
        <taxon>Metazoa</taxon>
        <taxon>Spiralia</taxon>
        <taxon>Gnathifera</taxon>
        <taxon>Rotifera</taxon>
        <taxon>Eurotatoria</taxon>
        <taxon>Monogononta</taxon>
        <taxon>Pseudotrocha</taxon>
        <taxon>Ploima</taxon>
        <taxon>Brachionidae</taxon>
        <taxon>Brachionus</taxon>
    </lineage>
</organism>
<feature type="region of interest" description="Disordered" evidence="8">
    <location>
        <begin position="328"/>
        <end position="390"/>
    </location>
</feature>
<sequence length="390" mass="45646">MTSSLAEHGSIEVPSSSKLENPCELCHNVKSKYKCPACGIKTCSLECCRTHKENTGCTGQRDKTKFVSKEEFSENILINDYRFLEEQSRIIDAYQRASELGEEHILSGKTLSSPSLENDPSKNLQFYGTYENLRKFVHKQSNICLKLMPPQSTRHVNNKTRFNRARNMVSWSLEFVFHLSKLDEKYFRFDTKKVLFSSKETLESCLKYFYEKFQMNLFDLSALKYEKNEVKANKINLLIEQYRDIFQNQDFDKLNVLFEIKDLKEQKIFYLKFNLNQTLEDCLENQTLIEYPSFFLVKKENLADYEIIEQKKQNSQINDLDVRGNQLNENNEEGEVEASDNSGSDDEYEHDSKKIRLDDTFEANLDQNDDQSNNDRSGESSELEEGEERD</sequence>
<dbReference type="PANTHER" id="PTHR13483:SF3">
    <property type="entry name" value="BOX C_D SNORNA PROTEIN 1"/>
    <property type="match status" value="1"/>
</dbReference>
<comment type="similarity">
    <text evidence="6">Belongs to the BCD1 family.</text>
</comment>
<dbReference type="GO" id="GO:0008270">
    <property type="term" value="F:zinc ion binding"/>
    <property type="evidence" value="ECO:0007669"/>
    <property type="project" value="UniProtKB-UniRule"/>
</dbReference>